<evidence type="ECO:0000313" key="3">
    <source>
        <dbReference type="Proteomes" id="UP001391051"/>
    </source>
</evidence>
<dbReference type="Proteomes" id="UP001391051">
    <property type="component" value="Unassembled WGS sequence"/>
</dbReference>
<feature type="region of interest" description="Disordered" evidence="1">
    <location>
        <begin position="146"/>
        <end position="308"/>
    </location>
</feature>
<sequence>MALFMQHNFQLSPSPKDEASTWEAFPTEPVFDAGFVDATVLEFLEDVDAMPPGERLQRVQQYLVEDIVELRDTVRFSCDISLGFCVQEVDDPMSAINIVSNATRQVSFWEQQLEQRVNTGSVQYKDLLPSLDKPTPQDSEIYAHDDNQESVNNDPGNDEPIDISSGSSNDGGDVIVEQKYDFSRDKPSQQGSEIHVHDDNQESEIDNTGSGQPMDISSGSSDNGGGIITEQEEDSPKDPPEPQNAPGLPDHHPCRHEHPTRTPATTSPSTTPLASHTTPVASLSPAMAPRGRRRETSRRMKETESRKRPNDWHLDLLLLRVHVAFLSQSAEIAEQHHFAYSPSSLSNIGSLDST</sequence>
<comment type="caution">
    <text evidence="2">The sequence shown here is derived from an EMBL/GenBank/DDBJ whole genome shotgun (WGS) entry which is preliminary data.</text>
</comment>
<feature type="compositionally biased region" description="Basic and acidic residues" evidence="1">
    <location>
        <begin position="297"/>
        <end position="308"/>
    </location>
</feature>
<organism evidence="2 3">
    <name type="scientific">Apiospora aurea</name>
    <dbReference type="NCBI Taxonomy" id="335848"/>
    <lineage>
        <taxon>Eukaryota</taxon>
        <taxon>Fungi</taxon>
        <taxon>Dikarya</taxon>
        <taxon>Ascomycota</taxon>
        <taxon>Pezizomycotina</taxon>
        <taxon>Sordariomycetes</taxon>
        <taxon>Xylariomycetidae</taxon>
        <taxon>Amphisphaeriales</taxon>
        <taxon>Apiosporaceae</taxon>
        <taxon>Apiospora</taxon>
    </lineage>
</organism>
<evidence type="ECO:0000256" key="1">
    <source>
        <dbReference type="SAM" id="MobiDB-lite"/>
    </source>
</evidence>
<proteinExistence type="predicted"/>
<feature type="compositionally biased region" description="Basic and acidic residues" evidence="1">
    <location>
        <begin position="249"/>
        <end position="260"/>
    </location>
</feature>
<protein>
    <submittedName>
        <fullName evidence="2">Uncharacterized protein</fullName>
    </submittedName>
</protein>
<accession>A0ABR1QCF9</accession>
<feature type="compositionally biased region" description="Low complexity" evidence="1">
    <location>
        <begin position="162"/>
        <end position="175"/>
    </location>
</feature>
<dbReference type="EMBL" id="JAQQWE010000005">
    <property type="protein sequence ID" value="KAK7951667.1"/>
    <property type="molecule type" value="Genomic_DNA"/>
</dbReference>
<evidence type="ECO:0000313" key="2">
    <source>
        <dbReference type="EMBL" id="KAK7951667.1"/>
    </source>
</evidence>
<feature type="compositionally biased region" description="Basic and acidic residues" evidence="1">
    <location>
        <begin position="176"/>
        <end position="187"/>
    </location>
</feature>
<keyword evidence="3" id="KW-1185">Reference proteome</keyword>
<dbReference type="GeneID" id="92076679"/>
<reference evidence="2 3" key="1">
    <citation type="submission" date="2023-01" db="EMBL/GenBank/DDBJ databases">
        <title>Analysis of 21 Apiospora genomes using comparative genomics revels a genus with tremendous synthesis potential of carbohydrate active enzymes and secondary metabolites.</title>
        <authorList>
            <person name="Sorensen T."/>
        </authorList>
    </citation>
    <scope>NUCLEOTIDE SEQUENCE [LARGE SCALE GENOMIC DNA]</scope>
    <source>
        <strain evidence="2 3">CBS 24483</strain>
    </source>
</reference>
<name>A0ABR1QCF9_9PEZI</name>
<dbReference type="RefSeq" id="XP_066699729.1">
    <property type="nucleotide sequence ID" value="XM_066843617.1"/>
</dbReference>
<gene>
    <name evidence="2" type="ORF">PG986_007395</name>
</gene>
<feature type="compositionally biased region" description="Low complexity" evidence="1">
    <location>
        <begin position="261"/>
        <end position="279"/>
    </location>
</feature>